<dbReference type="FunFam" id="3.10.105.10:FF:000001">
    <property type="entry name" value="Oligopeptide ABC transporter, oligopeptide-binding protein"/>
    <property type="match status" value="1"/>
</dbReference>
<dbReference type="InterPro" id="IPR030678">
    <property type="entry name" value="Peptide/Ni-bd"/>
</dbReference>
<dbReference type="Pfam" id="PF00496">
    <property type="entry name" value="SBP_bac_5"/>
    <property type="match status" value="1"/>
</dbReference>
<evidence type="ECO:0000256" key="3">
    <source>
        <dbReference type="ARBA" id="ARBA00022448"/>
    </source>
</evidence>
<comment type="subcellular location">
    <subcellularLocation>
        <location evidence="1">Cell membrane</location>
        <topology evidence="1">Lipid-anchor</topology>
    </subcellularLocation>
</comment>
<accession>A0A6N3BWT7</accession>
<proteinExistence type="inferred from homology"/>
<dbReference type="InterPro" id="IPR000914">
    <property type="entry name" value="SBP_5_dom"/>
</dbReference>
<evidence type="ECO:0000256" key="4">
    <source>
        <dbReference type="ARBA" id="ARBA00022729"/>
    </source>
</evidence>
<dbReference type="FunFam" id="3.90.76.10:FF:000001">
    <property type="entry name" value="Oligopeptide ABC transporter substrate-binding protein"/>
    <property type="match status" value="1"/>
</dbReference>
<dbReference type="GO" id="GO:1904680">
    <property type="term" value="F:peptide transmembrane transporter activity"/>
    <property type="evidence" value="ECO:0007669"/>
    <property type="project" value="TreeGrafter"/>
</dbReference>
<name>A0A6N3BWT7_9CLOT</name>
<dbReference type="GO" id="GO:0043190">
    <property type="term" value="C:ATP-binding cassette (ABC) transporter complex"/>
    <property type="evidence" value="ECO:0007669"/>
    <property type="project" value="InterPro"/>
</dbReference>
<dbReference type="PROSITE" id="PS01040">
    <property type="entry name" value="SBP_BACTERIAL_5"/>
    <property type="match status" value="1"/>
</dbReference>
<dbReference type="AlphaFoldDB" id="A0A6N3BWT7"/>
<dbReference type="Gene3D" id="3.40.190.10">
    <property type="entry name" value="Periplasmic binding protein-like II"/>
    <property type="match status" value="1"/>
</dbReference>
<evidence type="ECO:0000259" key="6">
    <source>
        <dbReference type="Pfam" id="PF00496"/>
    </source>
</evidence>
<dbReference type="SUPFAM" id="SSF53850">
    <property type="entry name" value="Periplasmic binding protein-like II"/>
    <property type="match status" value="1"/>
</dbReference>
<evidence type="ECO:0000256" key="2">
    <source>
        <dbReference type="ARBA" id="ARBA00005695"/>
    </source>
</evidence>
<comment type="similarity">
    <text evidence="2">Belongs to the bacterial solute-binding protein 5 family.</text>
</comment>
<feature type="domain" description="Solute-binding protein family 5" evidence="6">
    <location>
        <begin position="75"/>
        <end position="464"/>
    </location>
</feature>
<dbReference type="EMBL" id="CACRTO010000013">
    <property type="protein sequence ID" value="VYU08465.1"/>
    <property type="molecule type" value="Genomic_DNA"/>
</dbReference>
<reference evidence="7" key="1">
    <citation type="submission" date="2019-11" db="EMBL/GenBank/DDBJ databases">
        <authorList>
            <person name="Feng L."/>
        </authorList>
    </citation>
    <scope>NUCLEOTIDE SEQUENCE</scope>
    <source>
        <strain evidence="7">CTertiumLFYP3</strain>
    </source>
</reference>
<dbReference type="PROSITE" id="PS51257">
    <property type="entry name" value="PROKAR_LIPOPROTEIN"/>
    <property type="match status" value="1"/>
</dbReference>
<dbReference type="PANTHER" id="PTHR30290:SF10">
    <property type="entry name" value="PERIPLASMIC OLIGOPEPTIDE-BINDING PROTEIN-RELATED"/>
    <property type="match status" value="1"/>
</dbReference>
<evidence type="ECO:0000256" key="1">
    <source>
        <dbReference type="ARBA" id="ARBA00004193"/>
    </source>
</evidence>
<evidence type="ECO:0000313" key="7">
    <source>
        <dbReference type="EMBL" id="VYU08465.1"/>
    </source>
</evidence>
<keyword evidence="3" id="KW-0813">Transport</keyword>
<feature type="chain" id="PRO_5039678686" evidence="5">
    <location>
        <begin position="25"/>
        <end position="542"/>
    </location>
</feature>
<protein>
    <submittedName>
        <fullName evidence="7">Oligopeptide-binding protein OppA</fullName>
    </submittedName>
</protein>
<feature type="signal peptide" evidence="5">
    <location>
        <begin position="1"/>
        <end position="24"/>
    </location>
</feature>
<sequence>MKSNKLRKICAVALTLALGMSVFAGCGSSNSDALIYNLGEDPETIDPTLNTSSGAGSIIDNAFEGLMRLDENEKAVPGVAESVDESADGLVYTFHLREDAKWSDGQGVTAKDFEYSWVRALDKETAAEYAYQLFYIKNGQKFNEGKATRDELGIKVIDDYTLEVTLEAPTAYFKELTAFTTYMPLREDIVSADPEGWALDPATYVSNGPFKLVQWDIKDQLVFEKNEEYWNAKEIKLPGVVFKLVTDQNTAYASLKAGDFDMVDTVPPAEIAAGQEEGLVTIYPNLATYMLVLNVGKQSTLPEDVKKALNDPKVRKALAISIDRKAIVENVTKSGQVPAYSYVPKGILNEEGKDFADKEYYDANKANVEEAKKLLAEAGYPNGEGLPTLEFMYNTEGDHKLVAQAIQQDWAKIGVNVELVNQEWKVFLNTRQEGQYEIARHGWSGDYVDPMTFLDLWLTGGGNNDAGYSNPEYDALVNQAKAEGDQAKRWELMRQAEDILMEDMPIIPLYYYTKVKAAKPEVKGVRVSTLGHVFFDKAYIEK</sequence>
<dbReference type="GO" id="GO:0030288">
    <property type="term" value="C:outer membrane-bounded periplasmic space"/>
    <property type="evidence" value="ECO:0007669"/>
    <property type="project" value="UniProtKB-ARBA"/>
</dbReference>
<dbReference type="Gene3D" id="3.10.105.10">
    <property type="entry name" value="Dipeptide-binding Protein, Domain 3"/>
    <property type="match status" value="1"/>
</dbReference>
<dbReference type="PIRSF" id="PIRSF002741">
    <property type="entry name" value="MppA"/>
    <property type="match status" value="1"/>
</dbReference>
<evidence type="ECO:0000256" key="5">
    <source>
        <dbReference type="SAM" id="SignalP"/>
    </source>
</evidence>
<dbReference type="GO" id="GO:0015833">
    <property type="term" value="P:peptide transport"/>
    <property type="evidence" value="ECO:0007669"/>
    <property type="project" value="TreeGrafter"/>
</dbReference>
<dbReference type="RefSeq" id="WP_156625941.1">
    <property type="nucleotide sequence ID" value="NZ_CACRTO010000013.1"/>
</dbReference>
<dbReference type="CDD" id="cd08504">
    <property type="entry name" value="PBP2_OppA"/>
    <property type="match status" value="1"/>
</dbReference>
<organism evidence="7">
    <name type="scientific">Clostridium tertium</name>
    <dbReference type="NCBI Taxonomy" id="1559"/>
    <lineage>
        <taxon>Bacteria</taxon>
        <taxon>Bacillati</taxon>
        <taxon>Bacillota</taxon>
        <taxon>Clostridia</taxon>
        <taxon>Eubacteriales</taxon>
        <taxon>Clostridiaceae</taxon>
        <taxon>Clostridium</taxon>
    </lineage>
</organism>
<dbReference type="PANTHER" id="PTHR30290">
    <property type="entry name" value="PERIPLASMIC BINDING COMPONENT OF ABC TRANSPORTER"/>
    <property type="match status" value="1"/>
</dbReference>
<keyword evidence="4 5" id="KW-0732">Signal</keyword>
<gene>
    <name evidence="7" type="primary">oppA_2</name>
    <name evidence="7" type="ORF">CTLFYP3_01436</name>
</gene>
<dbReference type="Gene3D" id="3.90.76.10">
    <property type="entry name" value="Dipeptide-binding Protein, Domain 1"/>
    <property type="match status" value="1"/>
</dbReference>
<dbReference type="InterPro" id="IPR023765">
    <property type="entry name" value="SBP_5_CS"/>
</dbReference>
<dbReference type="InterPro" id="IPR039424">
    <property type="entry name" value="SBP_5"/>
</dbReference>